<keyword evidence="5" id="KW-0472">Membrane</keyword>
<evidence type="ECO:0000256" key="5">
    <source>
        <dbReference type="SAM" id="Phobius"/>
    </source>
</evidence>
<evidence type="ECO:0000313" key="7">
    <source>
        <dbReference type="EMBL" id="KAK1732490.1"/>
    </source>
</evidence>
<evidence type="ECO:0000256" key="2">
    <source>
        <dbReference type="ARBA" id="ARBA00022771"/>
    </source>
</evidence>
<evidence type="ECO:0000313" key="9">
    <source>
        <dbReference type="Proteomes" id="UP001224775"/>
    </source>
</evidence>
<dbReference type="SUPFAM" id="SSF144232">
    <property type="entry name" value="HIT/MYND zinc finger-like"/>
    <property type="match status" value="1"/>
</dbReference>
<dbReference type="InterPro" id="IPR002893">
    <property type="entry name" value="Znf_MYND"/>
</dbReference>
<dbReference type="EMBL" id="JATAAI010000066">
    <property type="protein sequence ID" value="KAK1732490.1"/>
    <property type="molecule type" value="Genomic_DNA"/>
</dbReference>
<keyword evidence="9" id="KW-1185">Reference proteome</keyword>
<comment type="caution">
    <text evidence="7">The sequence shown here is derived from an EMBL/GenBank/DDBJ whole genome shotgun (WGS) entry which is preliminary data.</text>
</comment>
<keyword evidence="2 4" id="KW-0863">Zinc-finger</keyword>
<sequence length="234" mass="27277">MLQKGAALAPNFLRGLYLRHEIEPLYCAMCRKSEQWEKPFPECSGCNLVIYCSRECQKSDWKNHKRLCLDAQKFGKKELNKVGRRMIKFHVFYAPLLDLIVLFRYALYNIATKGRGRPKNHIVEIRLCSLPDSMRRPRLGIEKILIREMSTEERAKVEATARKETYFLPYVCYLQVSNFKSYQSMHGNTDMMETVQNISKEDLLQRVTASVQTINVIANGLRPDLFKIIADCMK</sequence>
<evidence type="ECO:0000256" key="3">
    <source>
        <dbReference type="ARBA" id="ARBA00022833"/>
    </source>
</evidence>
<evidence type="ECO:0000256" key="1">
    <source>
        <dbReference type="ARBA" id="ARBA00022723"/>
    </source>
</evidence>
<organism evidence="7 9">
    <name type="scientific">Skeletonema marinoi</name>
    <dbReference type="NCBI Taxonomy" id="267567"/>
    <lineage>
        <taxon>Eukaryota</taxon>
        <taxon>Sar</taxon>
        <taxon>Stramenopiles</taxon>
        <taxon>Ochrophyta</taxon>
        <taxon>Bacillariophyta</taxon>
        <taxon>Coscinodiscophyceae</taxon>
        <taxon>Thalassiosirophycidae</taxon>
        <taxon>Thalassiosirales</taxon>
        <taxon>Skeletonemataceae</taxon>
        <taxon>Skeletonema</taxon>
        <taxon>Skeletonema marinoi-dohrnii complex</taxon>
    </lineage>
</organism>
<dbReference type="Gene3D" id="6.10.140.2220">
    <property type="match status" value="1"/>
</dbReference>
<keyword evidence="3" id="KW-0862">Zinc</keyword>
<dbReference type="EMBL" id="JATAAI010000007">
    <property type="protein sequence ID" value="KAK1744128.1"/>
    <property type="molecule type" value="Genomic_DNA"/>
</dbReference>
<evidence type="ECO:0000313" key="8">
    <source>
        <dbReference type="EMBL" id="KAK1744128.1"/>
    </source>
</evidence>
<proteinExistence type="predicted"/>
<dbReference type="Pfam" id="PF01753">
    <property type="entry name" value="zf-MYND"/>
    <property type="match status" value="1"/>
</dbReference>
<dbReference type="GO" id="GO:0008270">
    <property type="term" value="F:zinc ion binding"/>
    <property type="evidence" value="ECO:0007669"/>
    <property type="project" value="UniProtKB-KW"/>
</dbReference>
<keyword evidence="5" id="KW-0812">Transmembrane</keyword>
<dbReference type="PROSITE" id="PS01360">
    <property type="entry name" value="ZF_MYND_1"/>
    <property type="match status" value="1"/>
</dbReference>
<keyword evidence="5" id="KW-1133">Transmembrane helix</keyword>
<feature type="transmembrane region" description="Helical" evidence="5">
    <location>
        <begin position="91"/>
        <end position="111"/>
    </location>
</feature>
<protein>
    <recommendedName>
        <fullName evidence="6">MYND-type domain-containing protein</fullName>
    </recommendedName>
</protein>
<reference evidence="7" key="1">
    <citation type="submission" date="2023-06" db="EMBL/GenBank/DDBJ databases">
        <title>Survivors Of The Sea: Transcriptome response of Skeletonema marinoi to long-term dormancy.</title>
        <authorList>
            <person name="Pinder M.I.M."/>
            <person name="Kourtchenko O."/>
            <person name="Robertson E.K."/>
            <person name="Larsson T."/>
            <person name="Maumus F."/>
            <person name="Osuna-Cruz C.M."/>
            <person name="Vancaester E."/>
            <person name="Stenow R."/>
            <person name="Vandepoele K."/>
            <person name="Ploug H."/>
            <person name="Bruchert V."/>
            <person name="Godhe A."/>
            <person name="Topel M."/>
        </authorList>
    </citation>
    <scope>NUCLEOTIDE SEQUENCE</scope>
    <source>
        <strain evidence="7">R05AC</strain>
    </source>
</reference>
<name>A0AAD8XSA2_9STRA</name>
<accession>A0AAD8XSA2</accession>
<evidence type="ECO:0000256" key="4">
    <source>
        <dbReference type="PROSITE-ProRule" id="PRU00134"/>
    </source>
</evidence>
<keyword evidence="1" id="KW-0479">Metal-binding</keyword>
<gene>
    <name evidence="8" type="ORF">QTG54_004661</name>
    <name evidence="7" type="ORF">QTG54_016884</name>
</gene>
<evidence type="ECO:0000259" key="6">
    <source>
        <dbReference type="PROSITE" id="PS50865"/>
    </source>
</evidence>
<dbReference type="PROSITE" id="PS50865">
    <property type="entry name" value="ZF_MYND_2"/>
    <property type="match status" value="1"/>
</dbReference>
<dbReference type="AlphaFoldDB" id="A0AAD8XSA2"/>
<dbReference type="Proteomes" id="UP001224775">
    <property type="component" value="Unassembled WGS sequence"/>
</dbReference>
<feature type="domain" description="MYND-type" evidence="6">
    <location>
        <begin position="27"/>
        <end position="68"/>
    </location>
</feature>